<dbReference type="STRING" id="1802165.A3F94_00515"/>
<organism evidence="1 2">
    <name type="scientific">Candidatus Spechtbacteria bacterium RIFCSPLOWO2_12_FULL_38_22</name>
    <dbReference type="NCBI Taxonomy" id="1802165"/>
    <lineage>
        <taxon>Bacteria</taxon>
        <taxon>Candidatus Spechtiibacteriota</taxon>
    </lineage>
</organism>
<evidence type="ECO:0000313" key="1">
    <source>
        <dbReference type="EMBL" id="OGZ61423.1"/>
    </source>
</evidence>
<comment type="caution">
    <text evidence="1">The sequence shown here is derived from an EMBL/GenBank/DDBJ whole genome shotgun (WGS) entry which is preliminary data.</text>
</comment>
<accession>A0A1G2HG42</accession>
<dbReference type="EMBL" id="MHOK01000023">
    <property type="protein sequence ID" value="OGZ61423.1"/>
    <property type="molecule type" value="Genomic_DNA"/>
</dbReference>
<proteinExistence type="predicted"/>
<dbReference type="AlphaFoldDB" id="A0A1G2HG42"/>
<gene>
    <name evidence="1" type="ORF">A3F94_00515</name>
</gene>
<evidence type="ECO:0000313" key="2">
    <source>
        <dbReference type="Proteomes" id="UP000176770"/>
    </source>
</evidence>
<sequence length="112" mass="13247">MNNKDIKLKNDKFKKSRGGYSRWLLISCEKCKNSMFTYQKDGSGILKRLYFDRIVGLDSKNFGNLICRKCRIVIGTPIIYKKEHRKAYRLFVGAIEKKIINENKIKKFLHIK</sequence>
<protein>
    <submittedName>
        <fullName evidence="1">Uncharacterized protein</fullName>
    </submittedName>
</protein>
<reference evidence="1 2" key="1">
    <citation type="journal article" date="2016" name="Nat. Commun.">
        <title>Thousands of microbial genomes shed light on interconnected biogeochemical processes in an aquifer system.</title>
        <authorList>
            <person name="Anantharaman K."/>
            <person name="Brown C.T."/>
            <person name="Hug L.A."/>
            <person name="Sharon I."/>
            <person name="Castelle C.J."/>
            <person name="Probst A.J."/>
            <person name="Thomas B.C."/>
            <person name="Singh A."/>
            <person name="Wilkins M.J."/>
            <person name="Karaoz U."/>
            <person name="Brodie E.L."/>
            <person name="Williams K.H."/>
            <person name="Hubbard S.S."/>
            <person name="Banfield J.F."/>
        </authorList>
    </citation>
    <scope>NUCLEOTIDE SEQUENCE [LARGE SCALE GENOMIC DNA]</scope>
</reference>
<dbReference type="Proteomes" id="UP000176770">
    <property type="component" value="Unassembled WGS sequence"/>
</dbReference>
<name>A0A1G2HG42_9BACT</name>